<reference evidence="1" key="1">
    <citation type="journal article" date="2013" name="Environ. Microbiol.">
        <title>Microbiota from the distal guts of lean and obese adolescents exhibit partial functional redundancy besides clear differences in community structure.</title>
        <authorList>
            <person name="Ferrer M."/>
            <person name="Ruiz A."/>
            <person name="Lanza F."/>
            <person name="Haange S.B."/>
            <person name="Oberbach A."/>
            <person name="Till H."/>
            <person name="Bargiela R."/>
            <person name="Campoy C."/>
            <person name="Segura M.T."/>
            <person name="Richter M."/>
            <person name="von Bergen M."/>
            <person name="Seifert J."/>
            <person name="Suarez A."/>
        </authorList>
    </citation>
    <scope>NUCLEOTIDE SEQUENCE</scope>
</reference>
<accession>K1U7A6</accession>
<proteinExistence type="predicted"/>
<sequence length="32" mass="3483">MSKAVIFFAPGLEECEGLLCVDLLRRSGVEVT</sequence>
<organism evidence="1">
    <name type="scientific">human gut metagenome</name>
    <dbReference type="NCBI Taxonomy" id="408170"/>
    <lineage>
        <taxon>unclassified sequences</taxon>
        <taxon>metagenomes</taxon>
        <taxon>organismal metagenomes</taxon>
    </lineage>
</organism>
<evidence type="ECO:0008006" key="2">
    <source>
        <dbReference type="Google" id="ProtNLM"/>
    </source>
</evidence>
<name>K1U7A6_9ZZZZ</name>
<evidence type="ECO:0000313" key="1">
    <source>
        <dbReference type="EMBL" id="EKC75889.1"/>
    </source>
</evidence>
<feature type="non-terminal residue" evidence="1">
    <location>
        <position position="32"/>
    </location>
</feature>
<protein>
    <recommendedName>
        <fullName evidence="2">DJ-1 family protein</fullName>
    </recommendedName>
</protein>
<dbReference type="EMBL" id="AJWY01003255">
    <property type="protein sequence ID" value="EKC75889.1"/>
    <property type="molecule type" value="Genomic_DNA"/>
</dbReference>
<dbReference type="AlphaFoldDB" id="K1U7A6"/>
<gene>
    <name evidence="1" type="ORF">LEA_04972</name>
</gene>
<comment type="caution">
    <text evidence="1">The sequence shown here is derived from an EMBL/GenBank/DDBJ whole genome shotgun (WGS) entry which is preliminary data.</text>
</comment>